<evidence type="ECO:0000256" key="8">
    <source>
        <dbReference type="RuleBase" id="RU363108"/>
    </source>
</evidence>
<protein>
    <recommendedName>
        <fullName evidence="8">Gustatory receptor</fullName>
    </recommendedName>
</protein>
<dbReference type="VEuPathDB" id="VectorBase:AFAF007262"/>
<keyword evidence="9" id="KW-0175">Coiled coil</keyword>
<keyword evidence="5 8" id="KW-0472">Membrane</keyword>
<comment type="caution">
    <text evidence="8">Lacks conserved residue(s) required for the propagation of feature annotation.</text>
</comment>
<feature type="transmembrane region" description="Helical" evidence="8">
    <location>
        <begin position="561"/>
        <end position="581"/>
    </location>
</feature>
<sequence length="677" mass="77777">MAQLELPAMILYVKLVLLGVVPFRLRVSTLELDVSPVLLYYCFAVAIAGPTVRIAYYISLYFFDYNEFSVMFITAIIMEMSDFVLLLIPPCYLLLNRAKVQRLFALLLKVQNSPFVRKSFPLRLWFRQCITFSLVYECCYTAIVLYNMFATGGMGNIRNEIMTPWLLLSILTKASVLLVMYGCFQYTKIAMTKFNALLKADSVTNDVPSDDKSLQKLYTGPNGLMELYEHLWSASKAMNDLFGVPLVSYLFMVFIHTTVIYYVLISKVVSLLASANTSFLVVLVLHFLWAKMDLIWLMKIVSTCGQIRDELSTLVACLLGYLTLIYDRKQKELRVSMVLVVYSALLAVGCIATYQSTQFLMSDLRYRQGFKTTSVNKMISAIQGQVVMQTVLSSALSRYQKRNEIAALMREILRLKEELFNATELNQRWMKLRILRKVSISQLIVASSFVTATVQIFQSGDDDVSDEMFLLCVFYYPKMTIVCSVSLYYAVMLFLQNLHYALNERMKQLLAEHSKGPIDGTRGYVRTQHSVYIRSKLNYLADARYRIVQCCNKTHELYQRMVLSCNFLCITFIVSQLYHFFEILYVHYQTKGGLSVAALGHEALTCLLCYFEVYCIVEACEMVRQQIEVFALQTMHQPIVFTACHMFTLDYTVLFSIAASVTNYLIILIQFEMAIEQ</sequence>
<dbReference type="AlphaFoldDB" id="A0A182QC79"/>
<evidence type="ECO:0000256" key="1">
    <source>
        <dbReference type="ARBA" id="ARBA00004651"/>
    </source>
</evidence>
<reference evidence="11" key="1">
    <citation type="submission" date="2014-01" db="EMBL/GenBank/DDBJ databases">
        <title>The Genome Sequence of Anopheles farauti FAR1 (V2).</title>
        <authorList>
            <consortium name="The Broad Institute Genomics Platform"/>
            <person name="Neafsey D.E."/>
            <person name="Besansky N."/>
            <person name="Howell P."/>
            <person name="Walton C."/>
            <person name="Young S.K."/>
            <person name="Zeng Q."/>
            <person name="Gargeya S."/>
            <person name="Fitzgerald M."/>
            <person name="Haas B."/>
            <person name="Abouelleil A."/>
            <person name="Allen A.W."/>
            <person name="Alvarado L."/>
            <person name="Arachchi H.M."/>
            <person name="Berlin A.M."/>
            <person name="Chapman S.B."/>
            <person name="Gainer-Dewar J."/>
            <person name="Goldberg J."/>
            <person name="Griggs A."/>
            <person name="Gujja S."/>
            <person name="Hansen M."/>
            <person name="Howarth C."/>
            <person name="Imamovic A."/>
            <person name="Ireland A."/>
            <person name="Larimer J."/>
            <person name="McCowan C."/>
            <person name="Murphy C."/>
            <person name="Pearson M."/>
            <person name="Poon T.W."/>
            <person name="Priest M."/>
            <person name="Roberts A."/>
            <person name="Saif S."/>
            <person name="Shea T."/>
            <person name="Sisk P."/>
            <person name="Sykes S."/>
            <person name="Wortman J."/>
            <person name="Nusbaum C."/>
            <person name="Birren B."/>
        </authorList>
    </citation>
    <scope>NUCLEOTIDE SEQUENCE [LARGE SCALE GENOMIC DNA]</scope>
    <source>
        <strain evidence="11">FAR1</strain>
    </source>
</reference>
<dbReference type="GO" id="GO:0030425">
    <property type="term" value="C:dendrite"/>
    <property type="evidence" value="ECO:0007669"/>
    <property type="project" value="TreeGrafter"/>
</dbReference>
<evidence type="ECO:0000256" key="7">
    <source>
        <dbReference type="ARBA" id="ARBA00023224"/>
    </source>
</evidence>
<feature type="transmembrane region" description="Helical" evidence="8">
    <location>
        <begin position="6"/>
        <end position="25"/>
    </location>
</feature>
<feature type="coiled-coil region" evidence="9">
    <location>
        <begin position="398"/>
        <end position="425"/>
    </location>
</feature>
<feature type="transmembrane region" description="Helical" evidence="8">
    <location>
        <begin position="468"/>
        <end position="495"/>
    </location>
</feature>
<comment type="subcellular location">
    <subcellularLocation>
        <location evidence="1 8">Cell membrane</location>
        <topology evidence="1 8">Multi-pass membrane protein</topology>
    </subcellularLocation>
</comment>
<evidence type="ECO:0000256" key="3">
    <source>
        <dbReference type="ARBA" id="ARBA00022692"/>
    </source>
</evidence>
<organism evidence="10 11">
    <name type="scientific">Anopheles farauti</name>
    <dbReference type="NCBI Taxonomy" id="69004"/>
    <lineage>
        <taxon>Eukaryota</taxon>
        <taxon>Metazoa</taxon>
        <taxon>Ecdysozoa</taxon>
        <taxon>Arthropoda</taxon>
        <taxon>Hexapoda</taxon>
        <taxon>Insecta</taxon>
        <taxon>Pterygota</taxon>
        <taxon>Neoptera</taxon>
        <taxon>Endopterygota</taxon>
        <taxon>Diptera</taxon>
        <taxon>Nematocera</taxon>
        <taxon>Culicoidea</taxon>
        <taxon>Culicidae</taxon>
        <taxon>Anophelinae</taxon>
        <taxon>Anopheles</taxon>
    </lineage>
</organism>
<evidence type="ECO:0000256" key="9">
    <source>
        <dbReference type="SAM" id="Coils"/>
    </source>
</evidence>
<dbReference type="Proteomes" id="UP000075886">
    <property type="component" value="Unassembled WGS sequence"/>
</dbReference>
<reference evidence="10" key="2">
    <citation type="submission" date="2020-05" db="UniProtKB">
        <authorList>
            <consortium name="EnsemblMetazoa"/>
        </authorList>
    </citation>
    <scope>IDENTIFICATION</scope>
    <source>
        <strain evidence="10">FAR1</strain>
    </source>
</reference>
<dbReference type="PANTHER" id="PTHR21143:SF121">
    <property type="entry name" value="GUSTATORY AND ODORANT RECEPTOR 21A"/>
    <property type="match status" value="1"/>
</dbReference>
<dbReference type="GO" id="GO:0005886">
    <property type="term" value="C:plasma membrane"/>
    <property type="evidence" value="ECO:0007669"/>
    <property type="project" value="UniProtKB-SubCell"/>
</dbReference>
<dbReference type="GO" id="GO:0050909">
    <property type="term" value="P:sensory perception of taste"/>
    <property type="evidence" value="ECO:0007669"/>
    <property type="project" value="InterPro"/>
</dbReference>
<keyword evidence="7 8" id="KW-0807">Transducer</keyword>
<dbReference type="Pfam" id="PF08395">
    <property type="entry name" value="7tm_7"/>
    <property type="match status" value="2"/>
</dbReference>
<feature type="transmembrane region" description="Helical" evidence="8">
    <location>
        <begin position="165"/>
        <end position="184"/>
    </location>
</feature>
<feature type="transmembrane region" description="Helical" evidence="8">
    <location>
        <begin position="70"/>
        <end position="95"/>
    </location>
</feature>
<evidence type="ECO:0000313" key="11">
    <source>
        <dbReference type="Proteomes" id="UP000075886"/>
    </source>
</evidence>
<feature type="transmembrane region" description="Helical" evidence="8">
    <location>
        <begin position="241"/>
        <end position="265"/>
    </location>
</feature>
<evidence type="ECO:0000256" key="5">
    <source>
        <dbReference type="ARBA" id="ARBA00023136"/>
    </source>
</evidence>
<dbReference type="EnsemblMetazoa" id="AFAF007262-RA">
    <property type="protein sequence ID" value="AFAF007262-PA"/>
    <property type="gene ID" value="AFAF007262"/>
</dbReference>
<feature type="transmembrane region" description="Helical" evidence="8">
    <location>
        <begin position="438"/>
        <end position="456"/>
    </location>
</feature>
<evidence type="ECO:0000256" key="2">
    <source>
        <dbReference type="ARBA" id="ARBA00022475"/>
    </source>
</evidence>
<dbReference type="EMBL" id="AXCN02000815">
    <property type="status" value="NOT_ANNOTATED_CDS"/>
    <property type="molecule type" value="Genomic_DNA"/>
</dbReference>
<feature type="transmembrane region" description="Helical" evidence="8">
    <location>
        <begin position="124"/>
        <end position="145"/>
    </location>
</feature>
<keyword evidence="2 8" id="KW-1003">Cell membrane</keyword>
<feature type="transmembrane region" description="Helical" evidence="8">
    <location>
        <begin position="311"/>
        <end position="327"/>
    </location>
</feature>
<accession>A0A182QC79</accession>
<name>A0A182QC79_9DIPT</name>
<comment type="function">
    <text evidence="8">Gustatory receptor which mediates acceptance or avoidance behavior, depending on its substrates.</text>
</comment>
<feature type="transmembrane region" description="Helical" evidence="8">
    <location>
        <begin position="37"/>
        <end position="58"/>
    </location>
</feature>
<evidence type="ECO:0000256" key="4">
    <source>
        <dbReference type="ARBA" id="ARBA00022989"/>
    </source>
</evidence>
<keyword evidence="6 8" id="KW-0675">Receptor</keyword>
<dbReference type="STRING" id="69004.A0A182QC79"/>
<evidence type="ECO:0000313" key="10">
    <source>
        <dbReference type="EnsemblMetazoa" id="AFAF007262-PA"/>
    </source>
</evidence>
<feature type="transmembrane region" description="Helical" evidence="8">
    <location>
        <begin position="333"/>
        <end position="354"/>
    </location>
</feature>
<keyword evidence="4 8" id="KW-1133">Transmembrane helix</keyword>
<comment type="similarity">
    <text evidence="8">Belongs to the insect chemoreceptor superfamily. Gustatory receptor (GR) family.</text>
</comment>
<dbReference type="GO" id="GO:0043025">
    <property type="term" value="C:neuronal cell body"/>
    <property type="evidence" value="ECO:0007669"/>
    <property type="project" value="TreeGrafter"/>
</dbReference>
<dbReference type="GO" id="GO:0007165">
    <property type="term" value="P:signal transduction"/>
    <property type="evidence" value="ECO:0007669"/>
    <property type="project" value="UniProtKB-KW"/>
</dbReference>
<feature type="transmembrane region" description="Helical" evidence="8">
    <location>
        <begin position="651"/>
        <end position="671"/>
    </location>
</feature>
<dbReference type="InterPro" id="IPR013604">
    <property type="entry name" value="7TM_chemorcpt"/>
</dbReference>
<proteinExistence type="inferred from homology"/>
<keyword evidence="3 8" id="KW-0812">Transmembrane</keyword>
<evidence type="ECO:0000256" key="6">
    <source>
        <dbReference type="ARBA" id="ARBA00023170"/>
    </source>
</evidence>
<dbReference type="PANTHER" id="PTHR21143">
    <property type="entry name" value="INVERTEBRATE GUSTATORY RECEPTOR"/>
    <property type="match status" value="1"/>
</dbReference>
<dbReference type="GO" id="GO:0030424">
    <property type="term" value="C:axon"/>
    <property type="evidence" value="ECO:0007669"/>
    <property type="project" value="TreeGrafter"/>
</dbReference>
<keyword evidence="11" id="KW-1185">Reference proteome</keyword>
<feature type="transmembrane region" description="Helical" evidence="8">
    <location>
        <begin position="271"/>
        <end position="290"/>
    </location>
</feature>